<name>A0A1D9MJU3_9ACTO</name>
<evidence type="ECO:0000256" key="4">
    <source>
        <dbReference type="ARBA" id="ARBA00032321"/>
    </source>
</evidence>
<comment type="pathway">
    <text evidence="1">Protein degradation; proteasomal Pup-dependent pathway.</text>
</comment>
<organism evidence="5 6">
    <name type="scientific">Boudabousia tangfeifanii</name>
    <dbReference type="NCBI Taxonomy" id="1912795"/>
    <lineage>
        <taxon>Bacteria</taxon>
        <taxon>Bacillati</taxon>
        <taxon>Actinomycetota</taxon>
        <taxon>Actinomycetes</taxon>
        <taxon>Actinomycetales</taxon>
        <taxon>Actinomycetaceae</taxon>
        <taxon>Boudabousia</taxon>
    </lineage>
</organism>
<dbReference type="STRING" id="1912795.BK816_03970"/>
<comment type="similarity">
    <text evidence="2">Belongs to the prokaryotic ubiquitin-like protein family.</text>
</comment>
<dbReference type="GO" id="GO:0031386">
    <property type="term" value="F:protein tag activity"/>
    <property type="evidence" value="ECO:0007669"/>
    <property type="project" value="InterPro"/>
</dbReference>
<reference evidence="5 6" key="1">
    <citation type="submission" date="2016-10" db="EMBL/GenBank/DDBJ databases">
        <title>Actinomyces aegypiusis sp. nov., isolated from the Aegypius monachus in Qinghai Tibet Plateau China.</title>
        <authorList>
            <person name="Wang Y."/>
        </authorList>
    </citation>
    <scope>NUCLEOTIDE SEQUENCE [LARGE SCALE GENOMIC DNA]</scope>
    <source>
        <strain evidence="5 6">VUL4_3</strain>
    </source>
</reference>
<dbReference type="GO" id="GO:0010498">
    <property type="term" value="P:proteasomal protein catabolic process"/>
    <property type="evidence" value="ECO:0007669"/>
    <property type="project" value="InterPro"/>
</dbReference>
<keyword evidence="6" id="KW-1185">Reference proteome</keyword>
<dbReference type="GO" id="GO:0019941">
    <property type="term" value="P:modification-dependent protein catabolic process"/>
    <property type="evidence" value="ECO:0007669"/>
    <property type="project" value="InterPro"/>
</dbReference>
<evidence type="ECO:0000256" key="2">
    <source>
        <dbReference type="ARBA" id="ARBA00010616"/>
    </source>
</evidence>
<dbReference type="Proteomes" id="UP000176288">
    <property type="component" value="Chromosome"/>
</dbReference>
<dbReference type="InterPro" id="IPR008515">
    <property type="entry name" value="Ubiquitin-like_Pup"/>
</dbReference>
<gene>
    <name evidence="5" type="ORF">BK816_03970</name>
</gene>
<evidence type="ECO:0000313" key="6">
    <source>
        <dbReference type="Proteomes" id="UP000176288"/>
    </source>
</evidence>
<dbReference type="KEGG" id="avu:BK816_03970"/>
<accession>A0A1D9MJU3</accession>
<dbReference type="RefSeq" id="WP_071164022.1">
    <property type="nucleotide sequence ID" value="NZ_CP017812.1"/>
</dbReference>
<dbReference type="GO" id="GO:0070490">
    <property type="term" value="P:protein pupylation"/>
    <property type="evidence" value="ECO:0007669"/>
    <property type="project" value="InterPro"/>
</dbReference>
<sequence>MNGKQSQMQEKNCQCQEVTQEVDAPDDFSMPENPASRTVQMQDILADIDEVLSEEAQSLVASYVQASGQ</sequence>
<dbReference type="GO" id="GO:0070628">
    <property type="term" value="F:proteasome binding"/>
    <property type="evidence" value="ECO:0007669"/>
    <property type="project" value="InterPro"/>
</dbReference>
<evidence type="ECO:0000313" key="5">
    <source>
        <dbReference type="EMBL" id="AOZ72556.1"/>
    </source>
</evidence>
<dbReference type="EMBL" id="CP017812">
    <property type="protein sequence ID" value="AOZ72556.1"/>
    <property type="molecule type" value="Genomic_DNA"/>
</dbReference>
<dbReference type="UniPathway" id="UPA00997"/>
<evidence type="ECO:0000256" key="1">
    <source>
        <dbReference type="ARBA" id="ARBA00004707"/>
    </source>
</evidence>
<proteinExistence type="inferred from homology"/>
<evidence type="ECO:0000256" key="3">
    <source>
        <dbReference type="ARBA" id="ARBA00016748"/>
    </source>
</evidence>
<protein>
    <recommendedName>
        <fullName evidence="3">Prokaryotic ubiquitin-like protein Pup</fullName>
    </recommendedName>
    <alternativeName>
        <fullName evidence="4">Bacterial ubiquitin-like modifier</fullName>
    </alternativeName>
</protein>
<dbReference type="Pfam" id="PF05639">
    <property type="entry name" value="Pup"/>
    <property type="match status" value="1"/>
</dbReference>
<dbReference type="AlphaFoldDB" id="A0A1D9MJU3"/>